<accession>A0AAI8CJQ7</accession>
<evidence type="ECO:0000259" key="1">
    <source>
        <dbReference type="Pfam" id="PF24880"/>
    </source>
</evidence>
<evidence type="ECO:0000313" key="2">
    <source>
        <dbReference type="EMBL" id="AMO21214.2"/>
    </source>
</evidence>
<protein>
    <recommendedName>
        <fullName evidence="1">DUF7738 domain-containing protein</fullName>
    </recommendedName>
</protein>
<sequence>MKIKSFLYLIILIFINVSCQMKEDKKIDLETATIKVDSCGVYYKDHRLDLGDSVAQWEKVLGKPDRTTDQGYTWDKLGISI</sequence>
<reference evidence="2 3" key="2">
    <citation type="submission" date="2019-05" db="EMBL/GenBank/DDBJ databases">
        <authorList>
            <person name="Ravantti J.J."/>
        </authorList>
    </citation>
    <scope>NUCLEOTIDE SEQUENCE [LARGE SCALE GENOMIC DNA]</scope>
    <source>
        <strain evidence="2 3">B185</strain>
    </source>
</reference>
<gene>
    <name evidence="2" type="ORF">UN65_13505</name>
</gene>
<feature type="domain" description="DUF7738" evidence="1">
    <location>
        <begin position="33"/>
        <end position="80"/>
    </location>
</feature>
<reference evidence="3" key="1">
    <citation type="submission" date="2016-03" db="EMBL/GenBank/DDBJ databases">
        <title>Flavobacterium columnare strain B185, complete genome.</title>
        <authorList>
            <person name="Sundberg L.-R."/>
            <person name="Papponen P."/>
            <person name="Laanto E."/>
        </authorList>
    </citation>
    <scope>NUCLEOTIDE SEQUENCE [LARGE SCALE GENOMIC DNA]</scope>
    <source>
        <strain evidence="3">B185</strain>
    </source>
</reference>
<dbReference type="InterPro" id="IPR056640">
    <property type="entry name" value="DUF7738"/>
</dbReference>
<dbReference type="Proteomes" id="UP000304840">
    <property type="component" value="Chromosome"/>
</dbReference>
<name>A0AAI8CJQ7_9FLAO</name>
<dbReference type="AlphaFoldDB" id="A0AAI8CJQ7"/>
<dbReference type="Pfam" id="PF24880">
    <property type="entry name" value="DUF7738"/>
    <property type="match status" value="1"/>
</dbReference>
<dbReference type="EMBL" id="CP010992">
    <property type="protein sequence ID" value="AMO21214.2"/>
    <property type="molecule type" value="Genomic_DNA"/>
</dbReference>
<evidence type="ECO:0000313" key="3">
    <source>
        <dbReference type="Proteomes" id="UP000304840"/>
    </source>
</evidence>
<organism evidence="2 3">
    <name type="scientific">Flavobacterium columnare</name>
    <dbReference type="NCBI Taxonomy" id="996"/>
    <lineage>
        <taxon>Bacteria</taxon>
        <taxon>Pseudomonadati</taxon>
        <taxon>Bacteroidota</taxon>
        <taxon>Flavobacteriia</taxon>
        <taxon>Flavobacteriales</taxon>
        <taxon>Flavobacteriaceae</taxon>
        <taxon>Flavobacterium</taxon>
    </lineage>
</organism>
<proteinExistence type="predicted"/>
<dbReference type="RefSeq" id="WP_138425761.1">
    <property type="nucleotide sequence ID" value="NZ_CP010992.1"/>
</dbReference>